<dbReference type="OrthoDB" id="2472181at2"/>
<name>A0A1X1RRT7_MYCCE</name>
<dbReference type="InterPro" id="IPR036736">
    <property type="entry name" value="ACP-like_sf"/>
</dbReference>
<reference evidence="6 8" key="1">
    <citation type="submission" date="2016-01" db="EMBL/GenBank/DDBJ databases">
        <title>The new phylogeny of the genus Mycobacterium.</title>
        <authorList>
            <person name="Tarcisio F."/>
            <person name="Conor M."/>
            <person name="Antonella G."/>
            <person name="Elisabetta G."/>
            <person name="Giulia F.S."/>
            <person name="Sara T."/>
            <person name="Anna F."/>
            <person name="Clotilde B."/>
            <person name="Roberto B."/>
            <person name="Veronica D.S."/>
            <person name="Fabio R."/>
            <person name="Monica P."/>
            <person name="Olivier J."/>
            <person name="Enrico T."/>
            <person name="Nicola S."/>
        </authorList>
    </citation>
    <scope>NUCLEOTIDE SEQUENCE [LARGE SCALE GENOMIC DNA]</scope>
    <source>
        <strain evidence="6 8">DSM 44243</strain>
    </source>
</reference>
<proteinExistence type="predicted"/>
<dbReference type="PROSITE" id="PS00455">
    <property type="entry name" value="AMP_BINDING"/>
    <property type="match status" value="1"/>
</dbReference>
<dbReference type="CDD" id="cd19531">
    <property type="entry name" value="LCL_NRPS-like"/>
    <property type="match status" value="1"/>
</dbReference>
<dbReference type="Gene3D" id="2.30.38.10">
    <property type="entry name" value="Luciferase, Domain 3"/>
    <property type="match status" value="1"/>
</dbReference>
<dbReference type="SUPFAM" id="SSF52777">
    <property type="entry name" value="CoA-dependent acyltransferases"/>
    <property type="match status" value="4"/>
</dbReference>
<dbReference type="FunFam" id="2.30.38.10:FF:000001">
    <property type="entry name" value="Non-ribosomal peptide synthetase PvdI"/>
    <property type="match status" value="1"/>
</dbReference>
<dbReference type="Gene3D" id="3.30.559.10">
    <property type="entry name" value="Chloramphenicol acetyltransferase-like domain"/>
    <property type="match status" value="2"/>
</dbReference>
<dbReference type="GO" id="GO:0044550">
    <property type="term" value="P:secondary metabolite biosynthetic process"/>
    <property type="evidence" value="ECO:0007669"/>
    <property type="project" value="TreeGrafter"/>
</dbReference>
<gene>
    <name evidence="6" type="ORF">AWB95_10670</name>
    <name evidence="7" type="ORF">CQY23_04640</name>
</gene>
<dbReference type="InterPro" id="IPR010071">
    <property type="entry name" value="AA_adenyl_dom"/>
</dbReference>
<dbReference type="FunFam" id="3.40.50.980:FF:000001">
    <property type="entry name" value="Non-ribosomal peptide synthetase"/>
    <property type="match status" value="1"/>
</dbReference>
<dbReference type="SUPFAM" id="SSF47336">
    <property type="entry name" value="ACP-like"/>
    <property type="match status" value="2"/>
</dbReference>
<dbReference type="PROSITE" id="PS00012">
    <property type="entry name" value="PHOSPHOPANTETHEINE"/>
    <property type="match status" value="2"/>
</dbReference>
<dbReference type="GO" id="GO:0072330">
    <property type="term" value="P:monocarboxylic acid biosynthetic process"/>
    <property type="evidence" value="ECO:0007669"/>
    <property type="project" value="UniProtKB-ARBA"/>
</dbReference>
<evidence type="ECO:0000313" key="8">
    <source>
        <dbReference type="Proteomes" id="UP000193907"/>
    </source>
</evidence>
<dbReference type="InterPro" id="IPR001242">
    <property type="entry name" value="Condensation_dom"/>
</dbReference>
<dbReference type="RefSeq" id="WP_062540120.1">
    <property type="nucleotide sequence ID" value="NZ_BBUN01000172.1"/>
</dbReference>
<protein>
    <submittedName>
        <fullName evidence="6">Non-ribosomal peptide synthetase</fullName>
    </submittedName>
</protein>
<keyword evidence="3" id="KW-0597">Phosphoprotein</keyword>
<dbReference type="STRING" id="28045.AWB95_10670"/>
<dbReference type="FunFam" id="3.40.50.12780:FF:000012">
    <property type="entry name" value="Non-ribosomal peptide synthetase"/>
    <property type="match status" value="1"/>
</dbReference>
<evidence type="ECO:0000313" key="6">
    <source>
        <dbReference type="EMBL" id="ORV14027.1"/>
    </source>
</evidence>
<evidence type="ECO:0000256" key="3">
    <source>
        <dbReference type="ARBA" id="ARBA00022553"/>
    </source>
</evidence>
<dbReference type="InterPro" id="IPR009081">
    <property type="entry name" value="PP-bd_ACP"/>
</dbReference>
<dbReference type="Pfam" id="PF00550">
    <property type="entry name" value="PP-binding"/>
    <property type="match status" value="2"/>
</dbReference>
<dbReference type="InterPro" id="IPR020806">
    <property type="entry name" value="PKS_PP-bd"/>
</dbReference>
<feature type="domain" description="Carrier" evidence="5">
    <location>
        <begin position="983"/>
        <end position="1058"/>
    </location>
</feature>
<dbReference type="CDD" id="cd05930">
    <property type="entry name" value="A_NRPS"/>
    <property type="match status" value="1"/>
</dbReference>
<evidence type="ECO:0000259" key="5">
    <source>
        <dbReference type="PROSITE" id="PS50075"/>
    </source>
</evidence>
<dbReference type="UniPathway" id="UPA00011"/>
<dbReference type="InterPro" id="IPR045851">
    <property type="entry name" value="AMP-bd_C_sf"/>
</dbReference>
<dbReference type="GO" id="GO:0003824">
    <property type="term" value="F:catalytic activity"/>
    <property type="evidence" value="ECO:0007669"/>
    <property type="project" value="InterPro"/>
</dbReference>
<dbReference type="PROSITE" id="PS50075">
    <property type="entry name" value="CARRIER"/>
    <property type="match status" value="2"/>
</dbReference>
<dbReference type="Proteomes" id="UP000230971">
    <property type="component" value="Unassembled WGS sequence"/>
</dbReference>
<dbReference type="SMART" id="SM00823">
    <property type="entry name" value="PKS_PP"/>
    <property type="match status" value="2"/>
</dbReference>
<dbReference type="SUPFAM" id="SSF56801">
    <property type="entry name" value="Acetyl-CoA synthetase-like"/>
    <property type="match status" value="1"/>
</dbReference>
<dbReference type="InterPro" id="IPR000873">
    <property type="entry name" value="AMP-dep_synth/lig_dom"/>
</dbReference>
<dbReference type="InterPro" id="IPR023213">
    <property type="entry name" value="CAT-like_dom_sf"/>
</dbReference>
<evidence type="ECO:0000256" key="4">
    <source>
        <dbReference type="SAM" id="MobiDB-lite"/>
    </source>
</evidence>
<dbReference type="GO" id="GO:0031177">
    <property type="term" value="F:phosphopantetheine binding"/>
    <property type="evidence" value="ECO:0007669"/>
    <property type="project" value="InterPro"/>
</dbReference>
<dbReference type="Pfam" id="PF00501">
    <property type="entry name" value="AMP-binding"/>
    <property type="match status" value="1"/>
</dbReference>
<keyword evidence="8" id="KW-1185">Reference proteome</keyword>
<feature type="domain" description="Carrier" evidence="5">
    <location>
        <begin position="1556"/>
        <end position="1630"/>
    </location>
</feature>
<feature type="region of interest" description="Disordered" evidence="4">
    <location>
        <begin position="1629"/>
        <end position="1649"/>
    </location>
</feature>
<comment type="caution">
    <text evidence="6">The sequence shown here is derived from an EMBL/GenBank/DDBJ whole genome shotgun (WGS) entry which is preliminary data.</text>
</comment>
<dbReference type="Gene3D" id="1.10.1200.10">
    <property type="entry name" value="ACP-like"/>
    <property type="match status" value="2"/>
</dbReference>
<dbReference type="EMBL" id="LQOM01000025">
    <property type="protein sequence ID" value="ORV14027.1"/>
    <property type="molecule type" value="Genomic_DNA"/>
</dbReference>
<evidence type="ECO:0000313" key="9">
    <source>
        <dbReference type="Proteomes" id="UP000230971"/>
    </source>
</evidence>
<dbReference type="Pfam" id="PF00668">
    <property type="entry name" value="Condensation"/>
    <property type="match status" value="2"/>
</dbReference>
<dbReference type="PANTHER" id="PTHR45527">
    <property type="entry name" value="NONRIBOSOMAL PEPTIDE SYNTHETASE"/>
    <property type="match status" value="1"/>
</dbReference>
<sequence length="1669" mass="181276">MTDNAQTVQDRRRELLRKRIAQIGVPAGQPGEHAAIRPGERYPLSTGQRRMWFLQAMDPSDATLNICVAYRLTGPLDEARFRNAVSEVVARHAILRTTYRVDDVGEPYQEFHDDVQIPWHTHDLAGLSEEDRDRQLEALVSAEFGRPFDLGNELPLRVTLARTCADESVLSLVVHHICWDDDCWDLFFGELSAAYNGHSADGQAPQYVAVEVLEPSAEPTEADVEYWRNSLQPMPDPVELPGPAAANPSRRAARRTSAVPAELFGRVETFARKHATSPFTVLLAAFGVLIRRYTGAADFVVAVPVTERRAAAQHAIGYFGNTLLLRLAAEPHDSFASFVDRVREICLGGFAHQSVGIDRVVSEAHPERTSGRDGMAHLVRLGFSMRKSVSGFSLDGIVIRPLELAAVAAQVPLAMAIVLEPEGVFTEIEYQVDVLPGELVDQMLAHYLQLLDSALGEPAHRVTSLDMLGAGERAAVLAQSHGELLATPATTLVAMLESVAATTPDAVAVASDDAELTYGELHRRANRLARWLIGKGIGAEDVIGLRLATSIEFIVAVLAVHKAGAAYLPIDPAYPQERIDYLITDSRPRMVIGRQQLDAAETAAAHLPDAAITDAERVRPLHPDNLAYVIYTSGSTGRPKGVAVSHRAIAEHVDGFIAEWSMTAEDRMLQSSSVSFDASLPDIFMTLSIGARLVVPRPEAFGDIDYIADLIDRHGITVVHMVPSLLSTLLALPEVKQWRQLRHVPVGGEALPGQVADKFATYFDAQLRNHYGPTEAVVCSTHKLVERSYGTGVVPIGVPNRNVYTYVLDQELQPVPAEVVGELYLGGAQLARGYLGRPGLTAERFVADPFNPGMRLYRTGDLVRRNLAGELEFVGRADEQVKVRGFRIEPGEVESAITSHPAVQQCLVLATDTAAGPALAAYVVPRAPLNLDELRDHAATLLPDYMLPSAFAMIPEIPLTVSGKLNKRALPPPTPVAARAYREPATATERRICSIFARLFGCERVSADDSFFELGGHSLLAARLVAQIRAEFGVELAVRAVFDAPTPAGLAARLVEQFRAEFDIDLDDLDADETFDDAADSGRPELVAAARPERIPLSYSQLAAWFQYRMDGARDAFNLPLALRFSGPLDTTALAEALNDVVARHEALRTNFVEHEGIPYQFVHPTLGVELPVRKVGSAQVDEMIAELRREVLTPEAGPLIRATLLAVDRDTHVLLVIVHHIVGDHASLGIIYDDLVTAYRARLAGQPPQWSTLPIQFVDYALWQRNAFDTPSGWGCSEIDYWREALAGLPDETSIVPDRERRQVIGKRGEVATFTISAAQRAALARLAEHNGATEFMLYQAAVAVVVHKLGGGADIALGSPVASRVEPATVNLVGLFANIVVLRNDLSGNPSLRAMVARSRDMVLDAFAHQEVPIERVVEAVKPARSRFRNPLYQNTIHFRGPDWASTPRDLTATGQTTVAALPMDFDVSLLDLDVSMHVTSHGELDVRVVANSDLYEPQTVRLIADALKAALDAFATTPDCPVSTVDLLAPADLAKVLAPPKPATAGPSQPARHGSAETERRLIAMLEVLLDITGVEGDDNFFALGGDSIISIKWSAQAAAQGLTLTPAMVFEHMTIGELAAAVDAAADQPARQEDPTSEQQYTPMSASGLSADALAELTAAWQEQS</sequence>
<dbReference type="Gene3D" id="3.40.50.980">
    <property type="match status" value="2"/>
</dbReference>
<dbReference type="GO" id="GO:0005829">
    <property type="term" value="C:cytosol"/>
    <property type="evidence" value="ECO:0007669"/>
    <property type="project" value="TreeGrafter"/>
</dbReference>
<organism evidence="6 8">
    <name type="scientific">Mycobacterium celatum</name>
    <dbReference type="NCBI Taxonomy" id="28045"/>
    <lineage>
        <taxon>Bacteria</taxon>
        <taxon>Bacillati</taxon>
        <taxon>Actinomycetota</taxon>
        <taxon>Actinomycetes</taxon>
        <taxon>Mycobacteriales</taxon>
        <taxon>Mycobacteriaceae</taxon>
        <taxon>Mycobacterium</taxon>
    </lineage>
</organism>
<dbReference type="FunFam" id="1.10.1200.10:FF:000016">
    <property type="entry name" value="Non-ribosomal peptide synthase"/>
    <property type="match status" value="1"/>
</dbReference>
<dbReference type="NCBIfam" id="TIGR01733">
    <property type="entry name" value="AA-adenyl-dom"/>
    <property type="match status" value="1"/>
</dbReference>
<evidence type="ECO:0000256" key="1">
    <source>
        <dbReference type="ARBA" id="ARBA00001957"/>
    </source>
</evidence>
<accession>A0A1X1RRT7</accession>
<dbReference type="InterPro" id="IPR025110">
    <property type="entry name" value="AMP-bd_C"/>
</dbReference>
<evidence type="ECO:0000313" key="7">
    <source>
        <dbReference type="EMBL" id="PIB80301.1"/>
    </source>
</evidence>
<dbReference type="EMBL" id="PDKV01000003">
    <property type="protein sequence ID" value="PIB80301.1"/>
    <property type="molecule type" value="Genomic_DNA"/>
</dbReference>
<dbReference type="Proteomes" id="UP000193907">
    <property type="component" value="Unassembled WGS sequence"/>
</dbReference>
<dbReference type="InterPro" id="IPR020845">
    <property type="entry name" value="AMP-binding_CS"/>
</dbReference>
<evidence type="ECO:0000256" key="2">
    <source>
        <dbReference type="ARBA" id="ARBA00022450"/>
    </source>
</evidence>
<dbReference type="Gene3D" id="3.30.559.30">
    <property type="entry name" value="Nonribosomal peptide synthetase, condensation domain"/>
    <property type="match status" value="2"/>
</dbReference>
<dbReference type="GO" id="GO:0008610">
    <property type="term" value="P:lipid biosynthetic process"/>
    <property type="evidence" value="ECO:0007669"/>
    <property type="project" value="UniProtKB-ARBA"/>
</dbReference>
<dbReference type="GO" id="GO:0043041">
    <property type="term" value="P:amino acid activation for nonribosomal peptide biosynthetic process"/>
    <property type="evidence" value="ECO:0007669"/>
    <property type="project" value="TreeGrafter"/>
</dbReference>
<dbReference type="PANTHER" id="PTHR45527:SF1">
    <property type="entry name" value="FATTY ACID SYNTHASE"/>
    <property type="match status" value="1"/>
</dbReference>
<keyword evidence="2" id="KW-0596">Phosphopantetheine</keyword>
<reference evidence="7 9" key="2">
    <citation type="journal article" date="2017" name="Infect. Genet. Evol.">
        <title>The new phylogeny of the genus Mycobacterium: The old and the news.</title>
        <authorList>
            <person name="Tortoli E."/>
            <person name="Fedrizzi T."/>
            <person name="Meehan C.J."/>
            <person name="Trovato A."/>
            <person name="Grottola A."/>
            <person name="Giacobazzi E."/>
            <person name="Serpini G.F."/>
            <person name="Tagliazucchi S."/>
            <person name="Fabio A."/>
            <person name="Bettua C."/>
            <person name="Bertorelli R."/>
            <person name="Frascaro F."/>
            <person name="De Sanctis V."/>
            <person name="Pecorari M."/>
            <person name="Jousson O."/>
            <person name="Segata N."/>
            <person name="Cirillo D.M."/>
        </authorList>
    </citation>
    <scope>NUCLEOTIDE SEQUENCE [LARGE SCALE GENOMIC DNA]</scope>
    <source>
        <strain evidence="7 9">NCTC 12882</strain>
    </source>
</reference>
<dbReference type="InterPro" id="IPR006162">
    <property type="entry name" value="Ppantetheine_attach_site"/>
</dbReference>
<comment type="cofactor">
    <cofactor evidence="1">
        <name>pantetheine 4'-phosphate</name>
        <dbReference type="ChEBI" id="CHEBI:47942"/>
    </cofactor>
</comment>
<dbReference type="Pfam" id="PF13193">
    <property type="entry name" value="AMP-binding_C"/>
    <property type="match status" value="1"/>
</dbReference>
<dbReference type="Gene3D" id="3.30.300.30">
    <property type="match status" value="1"/>
</dbReference>